<dbReference type="AlphaFoldDB" id="A0A4Y7T9K1"/>
<comment type="caution">
    <text evidence="1">The sequence shown here is derived from an EMBL/GenBank/DDBJ whole genome shotgun (WGS) entry which is preliminary data.</text>
</comment>
<dbReference type="Proteomes" id="UP000298030">
    <property type="component" value="Unassembled WGS sequence"/>
</dbReference>
<proteinExistence type="predicted"/>
<sequence>MQRDNSPETPDATHPITSEELEPNLLYAVLTYRGELATWNWAFFVPNPAVKPLGNAGTIFHVVDNETPGDWKFEKESKGVIASPQVVAIIRLADVSFLGEYDDIVGDDSLVPMFKTIAIPALGSIASAEFSSRSWFLDAIAVLHDCGVVTCDDCWLLEREIRRCAFQAMDSFLESKGWTAYRSEQCT</sequence>
<protein>
    <submittedName>
        <fullName evidence="1">Uncharacterized protein</fullName>
    </submittedName>
</protein>
<evidence type="ECO:0000313" key="1">
    <source>
        <dbReference type="EMBL" id="TEB30846.1"/>
    </source>
</evidence>
<dbReference type="OrthoDB" id="3016366at2759"/>
<reference evidence="1 2" key="1">
    <citation type="journal article" date="2019" name="Nat. Ecol. Evol.">
        <title>Megaphylogeny resolves global patterns of mushroom evolution.</title>
        <authorList>
            <person name="Varga T."/>
            <person name="Krizsan K."/>
            <person name="Foldi C."/>
            <person name="Dima B."/>
            <person name="Sanchez-Garcia M."/>
            <person name="Sanchez-Ramirez S."/>
            <person name="Szollosi G.J."/>
            <person name="Szarkandi J.G."/>
            <person name="Papp V."/>
            <person name="Albert L."/>
            <person name="Andreopoulos W."/>
            <person name="Angelini C."/>
            <person name="Antonin V."/>
            <person name="Barry K.W."/>
            <person name="Bougher N.L."/>
            <person name="Buchanan P."/>
            <person name="Buyck B."/>
            <person name="Bense V."/>
            <person name="Catcheside P."/>
            <person name="Chovatia M."/>
            <person name="Cooper J."/>
            <person name="Damon W."/>
            <person name="Desjardin D."/>
            <person name="Finy P."/>
            <person name="Geml J."/>
            <person name="Haridas S."/>
            <person name="Hughes K."/>
            <person name="Justo A."/>
            <person name="Karasinski D."/>
            <person name="Kautmanova I."/>
            <person name="Kiss B."/>
            <person name="Kocsube S."/>
            <person name="Kotiranta H."/>
            <person name="LaButti K.M."/>
            <person name="Lechner B.E."/>
            <person name="Liimatainen K."/>
            <person name="Lipzen A."/>
            <person name="Lukacs Z."/>
            <person name="Mihaltcheva S."/>
            <person name="Morgado L.N."/>
            <person name="Niskanen T."/>
            <person name="Noordeloos M.E."/>
            <person name="Ohm R.A."/>
            <person name="Ortiz-Santana B."/>
            <person name="Ovrebo C."/>
            <person name="Racz N."/>
            <person name="Riley R."/>
            <person name="Savchenko A."/>
            <person name="Shiryaev A."/>
            <person name="Soop K."/>
            <person name="Spirin V."/>
            <person name="Szebenyi C."/>
            <person name="Tomsovsky M."/>
            <person name="Tulloss R.E."/>
            <person name="Uehling J."/>
            <person name="Grigoriev I.V."/>
            <person name="Vagvolgyi C."/>
            <person name="Papp T."/>
            <person name="Martin F.M."/>
            <person name="Miettinen O."/>
            <person name="Hibbett D.S."/>
            <person name="Nagy L.G."/>
        </authorList>
    </citation>
    <scope>NUCLEOTIDE SEQUENCE [LARGE SCALE GENOMIC DNA]</scope>
    <source>
        <strain evidence="1 2">FP101781</strain>
    </source>
</reference>
<dbReference type="EMBL" id="QPFP01000021">
    <property type="protein sequence ID" value="TEB30846.1"/>
    <property type="molecule type" value="Genomic_DNA"/>
</dbReference>
<name>A0A4Y7T9K1_COPMI</name>
<evidence type="ECO:0000313" key="2">
    <source>
        <dbReference type="Proteomes" id="UP000298030"/>
    </source>
</evidence>
<organism evidence="1 2">
    <name type="scientific">Coprinellus micaceus</name>
    <name type="common">Glistening ink-cap mushroom</name>
    <name type="synonym">Coprinus micaceus</name>
    <dbReference type="NCBI Taxonomy" id="71717"/>
    <lineage>
        <taxon>Eukaryota</taxon>
        <taxon>Fungi</taxon>
        <taxon>Dikarya</taxon>
        <taxon>Basidiomycota</taxon>
        <taxon>Agaricomycotina</taxon>
        <taxon>Agaricomycetes</taxon>
        <taxon>Agaricomycetidae</taxon>
        <taxon>Agaricales</taxon>
        <taxon>Agaricineae</taxon>
        <taxon>Psathyrellaceae</taxon>
        <taxon>Coprinellus</taxon>
    </lineage>
</organism>
<keyword evidence="2" id="KW-1185">Reference proteome</keyword>
<gene>
    <name evidence="1" type="ORF">FA13DRAFT_1629984</name>
</gene>
<accession>A0A4Y7T9K1</accession>